<dbReference type="OrthoDB" id="7974539at2759"/>
<dbReference type="Proteomes" id="UP001652661">
    <property type="component" value="Chromosome 3L"/>
</dbReference>
<organism evidence="1 2">
    <name type="scientific">Drosophila kikkawai</name>
    <name type="common">Fruit fly</name>
    <dbReference type="NCBI Taxonomy" id="30033"/>
    <lineage>
        <taxon>Eukaryota</taxon>
        <taxon>Metazoa</taxon>
        <taxon>Ecdysozoa</taxon>
        <taxon>Arthropoda</taxon>
        <taxon>Hexapoda</taxon>
        <taxon>Insecta</taxon>
        <taxon>Pterygota</taxon>
        <taxon>Neoptera</taxon>
        <taxon>Endopterygota</taxon>
        <taxon>Diptera</taxon>
        <taxon>Brachycera</taxon>
        <taxon>Muscomorpha</taxon>
        <taxon>Ephydroidea</taxon>
        <taxon>Drosophilidae</taxon>
        <taxon>Drosophila</taxon>
        <taxon>Sophophora</taxon>
    </lineage>
</organism>
<name>A0A6P4J9T4_DROKI</name>
<dbReference type="AlphaFoldDB" id="A0A6P4J9T4"/>
<dbReference type="RefSeq" id="XP_017037645.1">
    <property type="nucleotide sequence ID" value="XM_017182156.2"/>
</dbReference>
<sequence>MARRIQSRYIFETAEGMRIFRHQRFVNGSRRADCPTCETRTPVDEPYSHHWHNDAANNRSHHIKIGSEEQKILKTIEDQDIEVFMLCDGSITPRTNDFLLDAGMDAVPQLLRFLIFGTEKLEVCVGFYVDVKQERMYFESSPLNIEHHLDIGEAVDMIFSMLLEKISNYVLLHQRVPLEACVIKRMKVTAKRHLYPPNATCVSKLPLQYRVKNAAGCLERGVKQSSSDLALVAENYLKHGDKGRSIPASLSINIYCFRVCTTTKELYTVPYLLRGEDVENTPTFVLQTDVVGGFRGLLEIRNIRKFLRPDKQDRVFECRQCQSHFVDRVHFALHKQIDCGRNFMVWNMDKDAIELHENCIPLPKDYFKYEWIGLASKGK</sequence>
<gene>
    <name evidence="2" type="primary">LOC108085524</name>
</gene>
<keyword evidence="1" id="KW-1185">Reference proteome</keyword>
<protein>
    <submittedName>
        <fullName evidence="2">Protein terminus</fullName>
    </submittedName>
</protein>
<proteinExistence type="predicted"/>
<evidence type="ECO:0000313" key="1">
    <source>
        <dbReference type="Proteomes" id="UP001652661"/>
    </source>
</evidence>
<accession>A0A6P4J9T4</accession>
<dbReference type="GeneID" id="108085524"/>
<reference evidence="2" key="1">
    <citation type="submission" date="2025-08" db="UniProtKB">
        <authorList>
            <consortium name="RefSeq"/>
        </authorList>
    </citation>
    <scope>IDENTIFICATION</scope>
    <source>
        <strain evidence="2">14028-0561.14</strain>
        <tissue evidence="2">Whole fly</tissue>
    </source>
</reference>
<evidence type="ECO:0000313" key="2">
    <source>
        <dbReference type="RefSeq" id="XP_017037645.1"/>
    </source>
</evidence>